<organism evidence="1 2">
    <name type="scientific">Janthinobacterium lividum</name>
    <dbReference type="NCBI Taxonomy" id="29581"/>
    <lineage>
        <taxon>Bacteria</taxon>
        <taxon>Pseudomonadati</taxon>
        <taxon>Pseudomonadota</taxon>
        <taxon>Betaproteobacteria</taxon>
        <taxon>Burkholderiales</taxon>
        <taxon>Oxalobacteraceae</taxon>
        <taxon>Janthinobacterium</taxon>
    </lineage>
</organism>
<evidence type="ECO:0000313" key="1">
    <source>
        <dbReference type="EMBL" id="OFJ49721.1"/>
    </source>
</evidence>
<reference evidence="1 2" key="1">
    <citation type="submission" date="2016-10" db="EMBL/GenBank/DDBJ databases">
        <title>Updated version of Genome Assembly of Janthinobacterium lividum ERGS5:01.</title>
        <authorList>
            <person name="Kumar R."/>
            <person name="Acharya V."/>
            <person name="Singh D."/>
        </authorList>
    </citation>
    <scope>NUCLEOTIDE SEQUENCE [LARGE SCALE GENOMIC DNA]</scope>
    <source>
        <strain evidence="1 2">ERGS5:01</strain>
    </source>
</reference>
<gene>
    <name evidence="1" type="ORF">BA896_013500</name>
</gene>
<sequence length="263" mass="28672">MPDIDIRLTRLIALREEGQHADALVLLQQLFAEAEQTITAARTGYFMLMLEWKFLAELHAPAQLALRVERDEQIRRLRADAPFQRRDDGGAPQTADRFWRTSRFSLIVEMNETLDDARSTAALFAQLDASAPELARQNAGLALPAVVEAGNFALAERYLTAPLAHLGMLNTLAASEPLFPAAGAAPRLAAELTNLVKDVRIAAAVLRGQDQAAKADALCADLLAGLANDAMRALAQRELDAPGSIITAIVKHRMDQDQQEQST</sequence>
<dbReference type="EMBL" id="MAQB02000001">
    <property type="protein sequence ID" value="OFJ49721.1"/>
    <property type="molecule type" value="Genomic_DNA"/>
</dbReference>
<proteinExistence type="predicted"/>
<dbReference type="AlphaFoldDB" id="A0A1E8PU59"/>
<evidence type="ECO:0000313" key="2">
    <source>
        <dbReference type="Proteomes" id="UP000092634"/>
    </source>
</evidence>
<name>A0A1E8PU59_9BURK</name>
<comment type="caution">
    <text evidence="1">The sequence shown here is derived from an EMBL/GenBank/DDBJ whole genome shotgun (WGS) entry which is preliminary data.</text>
</comment>
<dbReference type="Proteomes" id="UP000092634">
    <property type="component" value="Unassembled WGS sequence"/>
</dbReference>
<protein>
    <submittedName>
        <fullName evidence="1">Uncharacterized protein</fullName>
    </submittedName>
</protein>
<accession>A0A1E8PU59</accession>